<evidence type="ECO:0000256" key="1">
    <source>
        <dbReference type="ARBA" id="ARBA00023015"/>
    </source>
</evidence>
<organism evidence="7 8">
    <name type="scientific">Streptomyces olivaceiscleroticus</name>
    <dbReference type="NCBI Taxonomy" id="68245"/>
    <lineage>
        <taxon>Bacteria</taxon>
        <taxon>Bacillati</taxon>
        <taxon>Actinomycetota</taxon>
        <taxon>Actinomycetes</taxon>
        <taxon>Kitasatosporales</taxon>
        <taxon>Streptomycetaceae</taxon>
        <taxon>Streptomyces</taxon>
    </lineage>
</organism>
<keyword evidence="3" id="KW-0804">Transcription</keyword>
<keyword evidence="1" id="KW-0805">Transcription regulation</keyword>
<evidence type="ECO:0000256" key="5">
    <source>
        <dbReference type="SAM" id="MobiDB-lite"/>
    </source>
</evidence>
<evidence type="ECO:0000313" key="8">
    <source>
        <dbReference type="Proteomes" id="UP001500909"/>
    </source>
</evidence>
<feature type="DNA-binding region" description="H-T-H motif" evidence="4">
    <location>
        <begin position="230"/>
        <end position="249"/>
    </location>
</feature>
<sequence length="397" mass="42623">MNGHARHPEAGRGGADVDDAAAAGRGHLLREQSGEQERGTHIDREGGVVAREILPDGRGERHDARVADQDVDGFGVRGQLSHARQVGRIGSDETHRPGGLATDCAEVLHDLGTALRIGTGVPVRTRSAPSAANTSAVACRSPPIAPEPVTSAVSPANSIASPFVPANERLTSVHPFKKYRNGSYDFLNAKSRSRSIEHVARTGRPREFDKEQTLERALTLFWSRGYGATSIQDLVDALAVERGSLYGTFGDKRRFYLEAVRLYWDVYERHLIATLDTSPLLPALRKILSHPARLDELISDVGVPQGCLVGNTTAELVPQDSEATEIVTRSYRRFTDIVTDALGRAQAAGEVTDKAHPAAQAQMLLYLVQGLSLVSRAGLDKAAALAAIDAAVDGLRA</sequence>
<dbReference type="Pfam" id="PF16925">
    <property type="entry name" value="TetR_C_13"/>
    <property type="match status" value="1"/>
</dbReference>
<dbReference type="InterPro" id="IPR001647">
    <property type="entry name" value="HTH_TetR"/>
</dbReference>
<evidence type="ECO:0000256" key="4">
    <source>
        <dbReference type="PROSITE-ProRule" id="PRU00335"/>
    </source>
</evidence>
<comment type="caution">
    <text evidence="7">The sequence shown here is derived from an EMBL/GenBank/DDBJ whole genome shotgun (WGS) entry which is preliminary data.</text>
</comment>
<dbReference type="InterPro" id="IPR009057">
    <property type="entry name" value="Homeodomain-like_sf"/>
</dbReference>
<dbReference type="Gene3D" id="1.10.10.60">
    <property type="entry name" value="Homeodomain-like"/>
    <property type="match status" value="1"/>
</dbReference>
<dbReference type="EMBL" id="BAAABY010000023">
    <property type="protein sequence ID" value="GAA0466511.1"/>
    <property type="molecule type" value="Genomic_DNA"/>
</dbReference>
<protein>
    <recommendedName>
        <fullName evidence="6">HTH tetR-type domain-containing protein</fullName>
    </recommendedName>
</protein>
<dbReference type="SUPFAM" id="SSF48498">
    <property type="entry name" value="Tetracyclin repressor-like, C-terminal domain"/>
    <property type="match status" value="1"/>
</dbReference>
<gene>
    <name evidence="7" type="ORF">GCM10010361_33320</name>
</gene>
<reference evidence="7 8" key="1">
    <citation type="journal article" date="2019" name="Int. J. Syst. Evol. Microbiol.">
        <title>The Global Catalogue of Microorganisms (GCM) 10K type strain sequencing project: providing services to taxonomists for standard genome sequencing and annotation.</title>
        <authorList>
            <consortium name="The Broad Institute Genomics Platform"/>
            <consortium name="The Broad Institute Genome Sequencing Center for Infectious Disease"/>
            <person name="Wu L."/>
            <person name="Ma J."/>
        </authorList>
    </citation>
    <scope>NUCLEOTIDE SEQUENCE [LARGE SCALE GENOMIC DNA]</scope>
    <source>
        <strain evidence="7 8">JCM 4805</strain>
    </source>
</reference>
<dbReference type="Gene3D" id="1.10.357.10">
    <property type="entry name" value="Tetracycline Repressor, domain 2"/>
    <property type="match status" value="1"/>
</dbReference>
<dbReference type="InterPro" id="IPR011075">
    <property type="entry name" value="TetR_C"/>
</dbReference>
<proteinExistence type="predicted"/>
<evidence type="ECO:0000259" key="6">
    <source>
        <dbReference type="PROSITE" id="PS50977"/>
    </source>
</evidence>
<name>A0ABN1A3A8_9ACTN</name>
<dbReference type="InterPro" id="IPR036271">
    <property type="entry name" value="Tet_transcr_reg_TetR-rel_C_sf"/>
</dbReference>
<dbReference type="PANTHER" id="PTHR47506">
    <property type="entry name" value="TRANSCRIPTIONAL REGULATORY PROTEIN"/>
    <property type="match status" value="1"/>
</dbReference>
<accession>A0ABN1A3A8</accession>
<feature type="domain" description="HTH tetR-type" evidence="6">
    <location>
        <begin position="207"/>
        <end position="267"/>
    </location>
</feature>
<evidence type="ECO:0000256" key="2">
    <source>
        <dbReference type="ARBA" id="ARBA00023125"/>
    </source>
</evidence>
<evidence type="ECO:0000313" key="7">
    <source>
        <dbReference type="EMBL" id="GAA0466511.1"/>
    </source>
</evidence>
<dbReference type="PROSITE" id="PS50977">
    <property type="entry name" value="HTH_TETR_2"/>
    <property type="match status" value="1"/>
</dbReference>
<feature type="region of interest" description="Disordered" evidence="5">
    <location>
        <begin position="29"/>
        <end position="48"/>
    </location>
</feature>
<dbReference type="PANTHER" id="PTHR47506:SF1">
    <property type="entry name" value="HTH-TYPE TRANSCRIPTIONAL REGULATOR YJDC"/>
    <property type="match status" value="1"/>
</dbReference>
<dbReference type="Pfam" id="PF00440">
    <property type="entry name" value="TetR_N"/>
    <property type="match status" value="1"/>
</dbReference>
<keyword evidence="2 4" id="KW-0238">DNA-binding</keyword>
<feature type="compositionally biased region" description="Basic and acidic residues" evidence="5">
    <location>
        <begin position="29"/>
        <end position="46"/>
    </location>
</feature>
<evidence type="ECO:0000256" key="3">
    <source>
        <dbReference type="ARBA" id="ARBA00023163"/>
    </source>
</evidence>
<keyword evidence="8" id="KW-1185">Reference proteome</keyword>
<dbReference type="Proteomes" id="UP001500909">
    <property type="component" value="Unassembled WGS sequence"/>
</dbReference>
<dbReference type="SUPFAM" id="SSF46689">
    <property type="entry name" value="Homeodomain-like"/>
    <property type="match status" value="1"/>
</dbReference>